<dbReference type="GO" id="GO:0004185">
    <property type="term" value="F:serine-type carboxypeptidase activity"/>
    <property type="evidence" value="ECO:0007669"/>
    <property type="project" value="InterPro"/>
</dbReference>
<evidence type="ECO:0000256" key="1">
    <source>
        <dbReference type="ARBA" id="ARBA00009431"/>
    </source>
</evidence>
<dbReference type="PANTHER" id="PTHR11802:SF64">
    <property type="entry name" value="CARBOXYPEPTIDASE"/>
    <property type="match status" value="1"/>
</dbReference>
<dbReference type="Gene3D" id="3.40.50.1820">
    <property type="entry name" value="alpha/beta hydrolase"/>
    <property type="match status" value="1"/>
</dbReference>
<dbReference type="PRINTS" id="PR00724">
    <property type="entry name" value="CRBOXYPTASEC"/>
</dbReference>
<name>A0A8H6L7D1_9LECA</name>
<feature type="signal peptide" evidence="10">
    <location>
        <begin position="1"/>
        <end position="20"/>
    </location>
</feature>
<dbReference type="GO" id="GO:0030695">
    <property type="term" value="F:GTPase regulator activity"/>
    <property type="evidence" value="ECO:0007669"/>
    <property type="project" value="UniProtKB-ARBA"/>
</dbReference>
<dbReference type="SMART" id="SM00132">
    <property type="entry name" value="LIM"/>
    <property type="match status" value="1"/>
</dbReference>
<reference evidence="12 13" key="1">
    <citation type="journal article" date="2020" name="Genomics">
        <title>Complete, high-quality genomes from long-read metagenomic sequencing of two wolf lichen thalli reveals enigmatic genome architecture.</title>
        <authorList>
            <person name="McKenzie S.K."/>
            <person name="Walston R.F."/>
            <person name="Allen J.L."/>
        </authorList>
    </citation>
    <scope>NUCLEOTIDE SEQUENCE [LARGE SCALE GENOMIC DNA]</scope>
    <source>
        <strain evidence="12">WasteWater2</strain>
    </source>
</reference>
<evidence type="ECO:0000256" key="3">
    <source>
        <dbReference type="ARBA" id="ARBA00022670"/>
    </source>
</evidence>
<sequence>MFSILAVLLWSLLAAGPAFSQFLSPPTNLTTASRHPATYQVRYKDVPPGICEQRDDIKSISGYVDVSAEEHMFFWFFEARNADPTTAPLTTWINGGPGTSSMVGLFQEIGPCAIDANGNVVNNPYSWTNASNLLFIDQPVQTGFSYSTTTPGYINPEDGSVVLAQDDICPSDEVTKGTCGTYSNPNDLIGLPVSTFTVASAFYATLQGFIGAFPQYAREGFHFATESYGGHYGPVFAEYIEAQNARQIPNTTKISLESVTIVNGWIDPLIQYAAYYNFTVSPGNTYDYMPYNDSAASSLYSTVYGSGGCVDQLQNCKATGTNAVCAAADNFCLNYVENFYDEVTGRDEDDIRELEPDPYPPESYVRYLNDATVQAAIGAYVNYTEQSVAVANAFNTTGDDGRLDGTTTDVLVLVEQGVAVTMVYGDADYNSNWLGGEAVYNSIPVLGSSTAGYVDISTSDLVVHGQAKQNGAFAFARIYESGHEVPYYQPLTALAIFERTIHRYDIATGQNLVNPGFVTVGPAESTYREGNATVKFALEGSGGETIVDATTYENVVDGESAPSRQLLAELEAVAKGKLAMANATAYGNVLEGLKETGEEKDPIHVKKRGGKMRRGGLMRDDVTGVENDGFSRRGLHDLGTLIIATTAPFLLEEGCAISLFYAVFYDRSVVLSSNIVGDQKFWLATRDVRATSTYSLVMSDPLSIAAGIVGVITAAAQISVLLTNFTKSTIAAPQQAQVVLTEVSDIGGILSHLQTFLLGPDSPNRSRTSLLKVEKVVTIVGGCVHTFSELERLLDELKTEDLNVLDRLKWARKEPVIVSLIDRLQNHKASLSLVLNIVNGFVPIRQELSSEWVLIFRRHTIAEATDSVSRLHGIVEQCYKEMSSRVQALEILDLQRRGGADWMSVDDTESLATIHARPPDLSYEEAIGSELLRFDFSDDLQRSRVYRRTQAFRKSVISALTNNVYSLGWSYFSDLSMAEVSNISVINLAITEEETYNPQRSTQTWSAQAKERASTGPYNSDYRDRQHTQLHNVREPIPANSSAAARGRRPASTRTQQQSLHRAHSLPPSHPFEDRYSPFQLEEHYRDKTSANITEDPAPKSNLPLAGPSDPLLYSQPQSTSSQSYEPMEDEPAYPCRGCGKIIGEWRAFELGEPYIFFIRYCQANANAGGSRWHLDCFCCNTCGIIWGPAANLGLLGDGSLICNDCTNS</sequence>
<evidence type="ECO:0000256" key="6">
    <source>
        <dbReference type="ARBA" id="ARBA00022833"/>
    </source>
</evidence>
<keyword evidence="7" id="KW-0325">Glycoprotein</keyword>
<feature type="chain" id="PRO_5034401672" description="LIM zinc-binding domain-containing protein" evidence="10">
    <location>
        <begin position="21"/>
        <end position="1209"/>
    </location>
</feature>
<evidence type="ECO:0000256" key="8">
    <source>
        <dbReference type="PROSITE-ProRule" id="PRU00125"/>
    </source>
</evidence>
<keyword evidence="5" id="KW-0378">Hydrolase</keyword>
<evidence type="ECO:0000256" key="5">
    <source>
        <dbReference type="ARBA" id="ARBA00022801"/>
    </source>
</evidence>
<dbReference type="GO" id="GO:0006508">
    <property type="term" value="P:proteolysis"/>
    <property type="evidence" value="ECO:0007669"/>
    <property type="project" value="UniProtKB-KW"/>
</dbReference>
<evidence type="ECO:0000313" key="12">
    <source>
        <dbReference type="EMBL" id="KAF6238263.1"/>
    </source>
</evidence>
<dbReference type="Pfam" id="PF00450">
    <property type="entry name" value="Peptidase_S10"/>
    <property type="match status" value="1"/>
</dbReference>
<organism evidence="12 13">
    <name type="scientific">Letharia columbiana</name>
    <dbReference type="NCBI Taxonomy" id="112416"/>
    <lineage>
        <taxon>Eukaryota</taxon>
        <taxon>Fungi</taxon>
        <taxon>Dikarya</taxon>
        <taxon>Ascomycota</taxon>
        <taxon>Pezizomycotina</taxon>
        <taxon>Lecanoromycetes</taxon>
        <taxon>OSLEUM clade</taxon>
        <taxon>Lecanoromycetidae</taxon>
        <taxon>Lecanorales</taxon>
        <taxon>Lecanorineae</taxon>
        <taxon>Parmeliaceae</taxon>
        <taxon>Letharia</taxon>
    </lineage>
</organism>
<dbReference type="PANTHER" id="PTHR11802">
    <property type="entry name" value="SERINE PROTEASE FAMILY S10 SERINE CARBOXYPEPTIDASE"/>
    <property type="match status" value="1"/>
</dbReference>
<keyword evidence="10" id="KW-0732">Signal</keyword>
<dbReference type="GO" id="GO:0046872">
    <property type="term" value="F:metal ion binding"/>
    <property type="evidence" value="ECO:0007669"/>
    <property type="project" value="UniProtKB-KW"/>
</dbReference>
<feature type="domain" description="LIM zinc-binding" evidence="11">
    <location>
        <begin position="1134"/>
        <end position="1209"/>
    </location>
</feature>
<dbReference type="InterPro" id="IPR001563">
    <property type="entry name" value="Peptidase_S10"/>
</dbReference>
<feature type="compositionally biased region" description="Polar residues" evidence="9">
    <location>
        <begin position="996"/>
        <end position="1007"/>
    </location>
</feature>
<dbReference type="AlphaFoldDB" id="A0A8H6L7D1"/>
<evidence type="ECO:0000313" key="13">
    <source>
        <dbReference type="Proteomes" id="UP000578531"/>
    </source>
</evidence>
<evidence type="ECO:0000256" key="7">
    <source>
        <dbReference type="ARBA" id="ARBA00023180"/>
    </source>
</evidence>
<dbReference type="SUPFAM" id="SSF53474">
    <property type="entry name" value="alpha/beta-Hydrolases"/>
    <property type="match status" value="1"/>
</dbReference>
<keyword evidence="13" id="KW-1185">Reference proteome</keyword>
<evidence type="ECO:0000256" key="4">
    <source>
        <dbReference type="ARBA" id="ARBA00022723"/>
    </source>
</evidence>
<keyword evidence="2" id="KW-0121">Carboxypeptidase</keyword>
<accession>A0A8H6L7D1</accession>
<keyword evidence="6 8" id="KW-0862">Zinc</keyword>
<dbReference type="GO" id="GO:0000324">
    <property type="term" value="C:fungal-type vacuole"/>
    <property type="evidence" value="ECO:0007669"/>
    <property type="project" value="TreeGrafter"/>
</dbReference>
<evidence type="ECO:0000259" key="11">
    <source>
        <dbReference type="PROSITE" id="PS50023"/>
    </source>
</evidence>
<feature type="region of interest" description="Disordered" evidence="9">
    <location>
        <begin position="1091"/>
        <end position="1129"/>
    </location>
</feature>
<keyword evidence="8" id="KW-0440">LIM domain</keyword>
<dbReference type="Proteomes" id="UP000578531">
    <property type="component" value="Unassembled WGS sequence"/>
</dbReference>
<evidence type="ECO:0000256" key="9">
    <source>
        <dbReference type="SAM" id="MobiDB-lite"/>
    </source>
</evidence>
<gene>
    <name evidence="12" type="ORF">HO173_003543</name>
</gene>
<dbReference type="RefSeq" id="XP_037167570.1">
    <property type="nucleotide sequence ID" value="XM_037305468.1"/>
</dbReference>
<dbReference type="InterPro" id="IPR029058">
    <property type="entry name" value="AB_hydrolase_fold"/>
</dbReference>
<dbReference type="GeneID" id="59285209"/>
<feature type="region of interest" description="Disordered" evidence="9">
    <location>
        <begin position="996"/>
        <end position="1075"/>
    </location>
</feature>
<dbReference type="EMBL" id="JACCJC010000010">
    <property type="protein sequence ID" value="KAF6238263.1"/>
    <property type="molecule type" value="Genomic_DNA"/>
</dbReference>
<dbReference type="Gene3D" id="2.10.110.10">
    <property type="entry name" value="Cysteine Rich Protein"/>
    <property type="match status" value="1"/>
</dbReference>
<evidence type="ECO:0000256" key="10">
    <source>
        <dbReference type="SAM" id="SignalP"/>
    </source>
</evidence>
<proteinExistence type="inferred from homology"/>
<evidence type="ECO:0000256" key="2">
    <source>
        <dbReference type="ARBA" id="ARBA00022645"/>
    </source>
</evidence>
<keyword evidence="4 8" id="KW-0479">Metal-binding</keyword>
<comment type="caution">
    <text evidence="12">The sequence shown here is derived from an EMBL/GenBank/DDBJ whole genome shotgun (WGS) entry which is preliminary data.</text>
</comment>
<dbReference type="InterPro" id="IPR001781">
    <property type="entry name" value="Znf_LIM"/>
</dbReference>
<feature type="compositionally biased region" description="Low complexity" evidence="9">
    <location>
        <begin position="1115"/>
        <end position="1124"/>
    </location>
</feature>
<comment type="similarity">
    <text evidence="1">Belongs to the peptidase S10 family.</text>
</comment>
<dbReference type="OrthoDB" id="443318at2759"/>
<keyword evidence="3" id="KW-0645">Protease</keyword>
<dbReference type="PROSITE" id="PS50023">
    <property type="entry name" value="LIM_DOMAIN_2"/>
    <property type="match status" value="1"/>
</dbReference>
<protein>
    <recommendedName>
        <fullName evidence="11">LIM zinc-binding domain-containing protein</fullName>
    </recommendedName>
</protein>